<evidence type="ECO:0000256" key="4">
    <source>
        <dbReference type="ARBA" id="ARBA00022691"/>
    </source>
</evidence>
<evidence type="ECO:0000313" key="6">
    <source>
        <dbReference type="EMBL" id="QTD48104.1"/>
    </source>
</evidence>
<dbReference type="KEGG" id="scor:J3U87_21170"/>
<dbReference type="GO" id="GO:0002128">
    <property type="term" value="P:tRNA nucleoside ribose methylation"/>
    <property type="evidence" value="ECO:0007669"/>
    <property type="project" value="TreeGrafter"/>
</dbReference>
<dbReference type="GO" id="GO:0003723">
    <property type="term" value="F:RNA binding"/>
    <property type="evidence" value="ECO:0007669"/>
    <property type="project" value="InterPro"/>
</dbReference>
<dbReference type="RefSeq" id="WP_237377765.1">
    <property type="nucleotide sequence ID" value="NZ_CP071793.1"/>
</dbReference>
<dbReference type="SUPFAM" id="SSF75217">
    <property type="entry name" value="alpha/beta knot"/>
    <property type="match status" value="1"/>
</dbReference>
<dbReference type="InterPro" id="IPR001537">
    <property type="entry name" value="SpoU_MeTrfase"/>
</dbReference>
<keyword evidence="2 6" id="KW-0489">Methyltransferase</keyword>
<keyword evidence="4" id="KW-0949">S-adenosyl-L-methionine</keyword>
<evidence type="ECO:0000256" key="1">
    <source>
        <dbReference type="ARBA" id="ARBA00007228"/>
    </source>
</evidence>
<protein>
    <submittedName>
        <fullName evidence="6">RNA methyltransferase</fullName>
    </submittedName>
</protein>
<accession>A0A8A4TFX0</accession>
<sequence length="257" mass="28600">MNTDALYVLLHRIEGPVNLGAVCRAMANTGFANLRFTGPLDAQSEDARKFAVHALPLLESGGKCRDFAELIRGLDLIVGFTPRSPWADGRDLDLPRARARVDTALAEGKKVGLLFGNEAEGLTNRDLALCDVRVALPAHADYVSMNLSQAVLIALWELTRARAEPIADHPVVPDLADPLEKEALLYKVRLFLDRMEFLDPQHPDRLWREVAPIFKTRDWSRREMQLLLAIFSKGARRYEALQRKLGEDAPPEGDGVG</sequence>
<dbReference type="AlphaFoldDB" id="A0A8A4TFX0"/>
<evidence type="ECO:0000256" key="2">
    <source>
        <dbReference type="ARBA" id="ARBA00022603"/>
    </source>
</evidence>
<keyword evidence="7" id="KW-1185">Reference proteome</keyword>
<reference evidence="6" key="1">
    <citation type="submission" date="2021-03" db="EMBL/GenBank/DDBJ databases">
        <title>Acanthopleuribacteraceae sp. M133.</title>
        <authorList>
            <person name="Wang G."/>
        </authorList>
    </citation>
    <scope>NUCLEOTIDE SEQUENCE</scope>
    <source>
        <strain evidence="6">M133</strain>
    </source>
</reference>
<evidence type="ECO:0000259" key="5">
    <source>
        <dbReference type="Pfam" id="PF00588"/>
    </source>
</evidence>
<dbReference type="PANTHER" id="PTHR42786">
    <property type="entry name" value="TRNA/RRNA METHYLTRANSFERASE"/>
    <property type="match status" value="1"/>
</dbReference>
<evidence type="ECO:0000313" key="7">
    <source>
        <dbReference type="Proteomes" id="UP000663929"/>
    </source>
</evidence>
<gene>
    <name evidence="6" type="ORF">J3U87_21170</name>
</gene>
<dbReference type="GO" id="GO:0005829">
    <property type="term" value="C:cytosol"/>
    <property type="evidence" value="ECO:0007669"/>
    <property type="project" value="TreeGrafter"/>
</dbReference>
<dbReference type="Pfam" id="PF00588">
    <property type="entry name" value="SpoU_methylase"/>
    <property type="match status" value="1"/>
</dbReference>
<name>A0A8A4TFX0_SULCO</name>
<dbReference type="CDD" id="cd18093">
    <property type="entry name" value="SpoU-like_TrmJ"/>
    <property type="match status" value="1"/>
</dbReference>
<dbReference type="InterPro" id="IPR004384">
    <property type="entry name" value="RNA_MeTrfase_TrmJ/LasT"/>
</dbReference>
<dbReference type="PIRSF" id="PIRSF004808">
    <property type="entry name" value="LasT"/>
    <property type="match status" value="1"/>
</dbReference>
<proteinExistence type="inferred from homology"/>
<dbReference type="InterPro" id="IPR029028">
    <property type="entry name" value="Alpha/beta_knot_MTases"/>
</dbReference>
<feature type="domain" description="tRNA/rRNA methyltransferase SpoU type" evidence="5">
    <location>
        <begin position="6"/>
        <end position="156"/>
    </location>
</feature>
<dbReference type="PANTHER" id="PTHR42786:SF2">
    <property type="entry name" value="TRNA (CYTIDINE_URIDINE-2'-O-)-METHYLTRANSFERASE TRMJ"/>
    <property type="match status" value="1"/>
</dbReference>
<evidence type="ECO:0000256" key="3">
    <source>
        <dbReference type="ARBA" id="ARBA00022679"/>
    </source>
</evidence>
<dbReference type="InterPro" id="IPR029026">
    <property type="entry name" value="tRNA_m1G_MTases_N"/>
</dbReference>
<comment type="similarity">
    <text evidence="1">Belongs to the class IV-like SAM-binding methyltransferase superfamily. RNA methyltransferase TrmH family.</text>
</comment>
<keyword evidence="3" id="KW-0808">Transferase</keyword>
<organism evidence="6 7">
    <name type="scientific">Sulfidibacter corallicola</name>
    <dbReference type="NCBI Taxonomy" id="2818388"/>
    <lineage>
        <taxon>Bacteria</taxon>
        <taxon>Pseudomonadati</taxon>
        <taxon>Acidobacteriota</taxon>
        <taxon>Holophagae</taxon>
        <taxon>Acanthopleuribacterales</taxon>
        <taxon>Acanthopleuribacteraceae</taxon>
        <taxon>Sulfidibacter</taxon>
    </lineage>
</organism>
<dbReference type="GO" id="GO:0008173">
    <property type="term" value="F:RNA methyltransferase activity"/>
    <property type="evidence" value="ECO:0007669"/>
    <property type="project" value="InterPro"/>
</dbReference>
<dbReference type="Gene3D" id="3.40.1280.10">
    <property type="match status" value="1"/>
</dbReference>
<dbReference type="Proteomes" id="UP000663929">
    <property type="component" value="Chromosome"/>
</dbReference>
<dbReference type="EMBL" id="CP071793">
    <property type="protein sequence ID" value="QTD48104.1"/>
    <property type="molecule type" value="Genomic_DNA"/>
</dbReference>